<evidence type="ECO:0000256" key="5">
    <source>
        <dbReference type="ARBA" id="ARBA00022842"/>
    </source>
</evidence>
<feature type="binding site" evidence="10">
    <location>
        <begin position="38"/>
        <end position="42"/>
    </location>
    <ligand>
        <name>4-amino-2-methyl-5-(diphosphooxymethyl)pyrimidine</name>
        <dbReference type="ChEBI" id="CHEBI:57841"/>
    </ligand>
</feature>
<keyword evidence="6 10" id="KW-0784">Thiamine biosynthesis</keyword>
<sequence>MSPAPALDLRCYLVTSGTGRRTVEVAAAAAAAGAGVVQVRAKDIPTAELLQLVLAVAEAVRAANPGTRVLVDDRADVAAAARRRGAAVHGVHLGQDDLPVTDARALLGPDALIGLTTGTLELVRAAEEVRDQVDYLGAGPFRLTPTKDSGRPPLGIEGYRALTAASSLPIVAIGDVTPEDAPALVQAGAAGVALVRAVMDAPDPARTVRTVLAGIAGV</sequence>
<feature type="domain" description="Thiamine phosphate synthase/TenI" evidence="13">
    <location>
        <begin position="11"/>
        <end position="198"/>
    </location>
</feature>
<evidence type="ECO:0000256" key="4">
    <source>
        <dbReference type="ARBA" id="ARBA00022723"/>
    </source>
</evidence>
<dbReference type="InterPro" id="IPR022998">
    <property type="entry name" value="ThiamineP_synth_TenI"/>
</dbReference>
<dbReference type="InterPro" id="IPR034291">
    <property type="entry name" value="TMP_synthase"/>
</dbReference>
<dbReference type="Gene3D" id="3.20.20.70">
    <property type="entry name" value="Aldolase class I"/>
    <property type="match status" value="1"/>
</dbReference>
<gene>
    <name evidence="10" type="primary">thiE</name>
    <name evidence="14" type="ordered locus">Bfae_27370</name>
</gene>
<dbReference type="NCBIfam" id="NF000741">
    <property type="entry name" value="PRK00043.3-5"/>
    <property type="match status" value="1"/>
</dbReference>
<dbReference type="Pfam" id="PF02581">
    <property type="entry name" value="TMP-TENI"/>
    <property type="match status" value="1"/>
</dbReference>
<evidence type="ECO:0000313" key="15">
    <source>
        <dbReference type="Proteomes" id="UP000001919"/>
    </source>
</evidence>
<dbReference type="eggNOG" id="COG0352">
    <property type="taxonomic scope" value="Bacteria"/>
</dbReference>
<evidence type="ECO:0000256" key="1">
    <source>
        <dbReference type="ARBA" id="ARBA00003814"/>
    </source>
</evidence>
<evidence type="ECO:0000259" key="13">
    <source>
        <dbReference type="Pfam" id="PF02581"/>
    </source>
</evidence>
<dbReference type="HAMAP" id="MF_00097">
    <property type="entry name" value="TMP_synthase"/>
    <property type="match status" value="1"/>
</dbReference>
<comment type="pathway">
    <text evidence="2 10 12">Cofactor biosynthesis; thiamine diphosphate biosynthesis; thiamine phosphate from 4-amino-2-methyl-5-diphosphomethylpyrimidine and 4-methyl-5-(2-phosphoethyl)-thiazole: step 1/1.</text>
</comment>
<evidence type="ECO:0000256" key="7">
    <source>
        <dbReference type="ARBA" id="ARBA00047334"/>
    </source>
</evidence>
<evidence type="ECO:0000256" key="2">
    <source>
        <dbReference type="ARBA" id="ARBA00005165"/>
    </source>
</evidence>
<feature type="binding site" evidence="10">
    <location>
        <position position="147"/>
    </location>
    <ligand>
        <name>4-amino-2-methyl-5-(diphosphooxymethyl)pyrimidine</name>
        <dbReference type="ChEBI" id="CHEBI:57841"/>
    </ligand>
</feature>
<dbReference type="GO" id="GO:0009229">
    <property type="term" value="P:thiamine diphosphate biosynthetic process"/>
    <property type="evidence" value="ECO:0007669"/>
    <property type="project" value="UniProtKB-UniRule"/>
</dbReference>
<dbReference type="GO" id="GO:0005737">
    <property type="term" value="C:cytoplasm"/>
    <property type="evidence" value="ECO:0007669"/>
    <property type="project" value="TreeGrafter"/>
</dbReference>
<dbReference type="KEGG" id="bfa:Bfae_27370"/>
<evidence type="ECO:0000256" key="3">
    <source>
        <dbReference type="ARBA" id="ARBA00022679"/>
    </source>
</evidence>
<dbReference type="InterPro" id="IPR013785">
    <property type="entry name" value="Aldolase_TIM"/>
</dbReference>
<dbReference type="OrthoDB" id="3243336at2"/>
<dbReference type="PANTHER" id="PTHR20857">
    <property type="entry name" value="THIAMINE-PHOSPHATE PYROPHOSPHORYLASE"/>
    <property type="match status" value="1"/>
</dbReference>
<keyword evidence="3 10" id="KW-0808">Transferase</keyword>
<comment type="cofactor">
    <cofactor evidence="10">
        <name>Mg(2+)</name>
        <dbReference type="ChEBI" id="CHEBI:18420"/>
    </cofactor>
    <text evidence="10">Binds 1 Mg(2+) ion per subunit.</text>
</comment>
<comment type="catalytic activity">
    <reaction evidence="7 10 11">
        <text>4-methyl-5-(2-phosphooxyethyl)-thiazole + 4-amino-2-methyl-5-(diphosphooxymethyl)pyrimidine + H(+) = thiamine phosphate + diphosphate</text>
        <dbReference type="Rhea" id="RHEA:22328"/>
        <dbReference type="ChEBI" id="CHEBI:15378"/>
        <dbReference type="ChEBI" id="CHEBI:33019"/>
        <dbReference type="ChEBI" id="CHEBI:37575"/>
        <dbReference type="ChEBI" id="CHEBI:57841"/>
        <dbReference type="ChEBI" id="CHEBI:58296"/>
        <dbReference type="EC" id="2.5.1.3"/>
    </reaction>
</comment>
<name>C7MH58_BRAFD</name>
<feature type="binding site" evidence="10">
    <location>
        <begin position="144"/>
        <end position="146"/>
    </location>
    <ligand>
        <name>2-[(2R,5Z)-2-carboxy-4-methylthiazol-5(2H)-ylidene]ethyl phosphate</name>
        <dbReference type="ChEBI" id="CHEBI:62899"/>
    </ligand>
</feature>
<dbReference type="GO" id="GO:0004789">
    <property type="term" value="F:thiamine-phosphate diphosphorylase activity"/>
    <property type="evidence" value="ECO:0007669"/>
    <property type="project" value="UniProtKB-UniRule"/>
</dbReference>
<dbReference type="NCBIfam" id="TIGR00693">
    <property type="entry name" value="thiE"/>
    <property type="match status" value="1"/>
</dbReference>
<evidence type="ECO:0000256" key="9">
    <source>
        <dbReference type="ARBA" id="ARBA00047883"/>
    </source>
</evidence>
<organism evidence="14 15">
    <name type="scientific">Brachybacterium faecium (strain ATCC 43885 / DSM 4810 / JCM 11609 / LMG 19847 / NBRC 14762 / NCIMB 9860 / 6-10)</name>
    <dbReference type="NCBI Taxonomy" id="446465"/>
    <lineage>
        <taxon>Bacteria</taxon>
        <taxon>Bacillati</taxon>
        <taxon>Actinomycetota</taxon>
        <taxon>Actinomycetes</taxon>
        <taxon>Micrococcales</taxon>
        <taxon>Dermabacteraceae</taxon>
        <taxon>Brachybacterium</taxon>
    </lineage>
</organism>
<dbReference type="SUPFAM" id="SSF51391">
    <property type="entry name" value="Thiamin phosphate synthase"/>
    <property type="match status" value="1"/>
</dbReference>
<comment type="function">
    <text evidence="1 10">Condenses 4-methyl-5-(beta-hydroxyethyl)thiazole monophosphate (THZ-P) and 2-methyl-4-amino-5-hydroxymethyl pyrimidine pyrophosphate (HMP-PP) to form thiamine monophosphate (TMP).</text>
</comment>
<evidence type="ECO:0000256" key="12">
    <source>
        <dbReference type="RuleBase" id="RU004253"/>
    </source>
</evidence>
<evidence type="ECO:0000256" key="6">
    <source>
        <dbReference type="ARBA" id="ARBA00022977"/>
    </source>
</evidence>
<dbReference type="UniPathway" id="UPA00060">
    <property type="reaction ID" value="UER00141"/>
</dbReference>
<evidence type="ECO:0000256" key="11">
    <source>
        <dbReference type="RuleBase" id="RU003826"/>
    </source>
</evidence>
<evidence type="ECO:0000313" key="14">
    <source>
        <dbReference type="EMBL" id="ACU86506.1"/>
    </source>
</evidence>
<dbReference type="AlphaFoldDB" id="C7MH58"/>
<keyword evidence="5 10" id="KW-0460">Magnesium</keyword>
<evidence type="ECO:0000256" key="8">
    <source>
        <dbReference type="ARBA" id="ARBA00047851"/>
    </source>
</evidence>
<comment type="catalytic activity">
    <reaction evidence="9 10 11">
        <text>2-[(2R,5Z)-2-carboxy-4-methylthiazol-5(2H)-ylidene]ethyl phosphate + 4-amino-2-methyl-5-(diphosphooxymethyl)pyrimidine + 2 H(+) = thiamine phosphate + CO2 + diphosphate</text>
        <dbReference type="Rhea" id="RHEA:47844"/>
        <dbReference type="ChEBI" id="CHEBI:15378"/>
        <dbReference type="ChEBI" id="CHEBI:16526"/>
        <dbReference type="ChEBI" id="CHEBI:33019"/>
        <dbReference type="ChEBI" id="CHEBI:37575"/>
        <dbReference type="ChEBI" id="CHEBI:57841"/>
        <dbReference type="ChEBI" id="CHEBI:62899"/>
        <dbReference type="EC" id="2.5.1.3"/>
    </reaction>
</comment>
<feature type="binding site" evidence="10">
    <location>
        <position position="97"/>
    </location>
    <ligand>
        <name>Mg(2+)</name>
        <dbReference type="ChEBI" id="CHEBI:18420"/>
    </ligand>
</feature>
<dbReference type="InterPro" id="IPR036206">
    <property type="entry name" value="ThiamineP_synth_sf"/>
</dbReference>
<dbReference type="STRING" id="446465.Bfae_27370"/>
<evidence type="ECO:0000256" key="10">
    <source>
        <dbReference type="HAMAP-Rule" id="MF_00097"/>
    </source>
</evidence>
<dbReference type="Proteomes" id="UP000001919">
    <property type="component" value="Chromosome"/>
</dbReference>
<dbReference type="HOGENOM" id="CLU_018272_3_2_11"/>
<comment type="caution">
    <text evidence="10">Lacks conserved residue(s) required for the propagation of feature annotation.</text>
</comment>
<dbReference type="PATRIC" id="fig|446465.5.peg.2703"/>
<proteinExistence type="inferred from homology"/>
<dbReference type="CDD" id="cd00564">
    <property type="entry name" value="TMP_TenI"/>
    <property type="match status" value="1"/>
</dbReference>
<keyword evidence="4 10" id="KW-0479">Metal-binding</keyword>
<accession>C7MH58</accession>
<feature type="binding site" evidence="10">
    <location>
        <position position="73"/>
    </location>
    <ligand>
        <name>Mg(2+)</name>
        <dbReference type="ChEBI" id="CHEBI:18420"/>
    </ligand>
</feature>
<dbReference type="GO" id="GO:0009228">
    <property type="term" value="P:thiamine biosynthetic process"/>
    <property type="evidence" value="ECO:0007669"/>
    <property type="project" value="UniProtKB-KW"/>
</dbReference>
<comment type="similarity">
    <text evidence="10 11">Belongs to the thiamine-phosphate synthase family.</text>
</comment>
<comment type="catalytic activity">
    <reaction evidence="8 10 11">
        <text>2-(2-carboxy-4-methylthiazol-5-yl)ethyl phosphate + 4-amino-2-methyl-5-(diphosphooxymethyl)pyrimidine + 2 H(+) = thiamine phosphate + CO2 + diphosphate</text>
        <dbReference type="Rhea" id="RHEA:47848"/>
        <dbReference type="ChEBI" id="CHEBI:15378"/>
        <dbReference type="ChEBI" id="CHEBI:16526"/>
        <dbReference type="ChEBI" id="CHEBI:33019"/>
        <dbReference type="ChEBI" id="CHEBI:37575"/>
        <dbReference type="ChEBI" id="CHEBI:57841"/>
        <dbReference type="ChEBI" id="CHEBI:62890"/>
        <dbReference type="EC" id="2.5.1.3"/>
    </reaction>
</comment>
<feature type="binding site" evidence="10">
    <location>
        <position position="116"/>
    </location>
    <ligand>
        <name>4-amino-2-methyl-5-(diphosphooxymethyl)pyrimidine</name>
        <dbReference type="ChEBI" id="CHEBI:57841"/>
    </ligand>
</feature>
<dbReference type="NCBIfam" id="NF000740">
    <property type="entry name" value="PRK00043.3-4"/>
    <property type="match status" value="1"/>
</dbReference>
<dbReference type="EC" id="2.5.1.3" evidence="10"/>
<protein>
    <recommendedName>
        <fullName evidence="10">Thiamine-phosphate synthase</fullName>
        <shortName evidence="10">TP synthase</shortName>
        <shortName evidence="10">TPS</shortName>
        <ecNumber evidence="10">2.5.1.3</ecNumber>
    </recommendedName>
    <alternativeName>
        <fullName evidence="10">Thiamine-phosphate pyrophosphorylase</fullName>
        <shortName evidence="10">TMP pyrophosphorylase</shortName>
        <shortName evidence="10">TMP-PPase</shortName>
    </alternativeName>
</protein>
<keyword evidence="15" id="KW-1185">Reference proteome</keyword>
<dbReference type="GO" id="GO:0000287">
    <property type="term" value="F:magnesium ion binding"/>
    <property type="evidence" value="ECO:0007669"/>
    <property type="project" value="UniProtKB-UniRule"/>
</dbReference>
<dbReference type="PANTHER" id="PTHR20857:SF15">
    <property type="entry name" value="THIAMINE-PHOSPHATE SYNTHASE"/>
    <property type="match status" value="1"/>
</dbReference>
<reference evidence="14 15" key="1">
    <citation type="journal article" date="2009" name="Stand. Genomic Sci.">
        <title>Complete genome sequence of Brachybacterium faecium type strain (Schefferle 6-10).</title>
        <authorList>
            <person name="Lapidus A."/>
            <person name="Pukall R."/>
            <person name="Labuttii K."/>
            <person name="Copeland A."/>
            <person name="Del Rio T.G."/>
            <person name="Nolan M."/>
            <person name="Chen F."/>
            <person name="Lucas S."/>
            <person name="Tice H."/>
            <person name="Cheng J.F."/>
            <person name="Bruce D."/>
            <person name="Goodwin L."/>
            <person name="Pitluck S."/>
            <person name="Rohde M."/>
            <person name="Goker M."/>
            <person name="Pati A."/>
            <person name="Ivanova N."/>
            <person name="Mavrommatis K."/>
            <person name="Chen A."/>
            <person name="Palaniappan K."/>
            <person name="D'haeseleer P."/>
            <person name="Chain P."/>
            <person name="Bristow J."/>
            <person name="Eisen J.A."/>
            <person name="Markowitz V."/>
            <person name="Hugenholtz P."/>
            <person name="Kyrpides N.C."/>
            <person name="Klenk H.P."/>
        </authorList>
    </citation>
    <scope>NUCLEOTIDE SEQUENCE [LARGE SCALE GENOMIC DNA]</scope>
    <source>
        <strain evidence="15">ATCC 43885 / DSM 4810 / JCM 11609 / LMG 19847 / NBRC 14762 / NCIMB 9860 / 6-10</strain>
    </source>
</reference>
<dbReference type="EMBL" id="CP001643">
    <property type="protein sequence ID" value="ACU86506.1"/>
    <property type="molecule type" value="Genomic_DNA"/>
</dbReference>
<feature type="binding site" evidence="10">
    <location>
        <position position="72"/>
    </location>
    <ligand>
        <name>4-amino-2-methyl-5-(diphosphooxymethyl)pyrimidine</name>
        <dbReference type="ChEBI" id="CHEBI:57841"/>
    </ligand>
</feature>